<dbReference type="HOGENOM" id="CLU_2861558_0_0_7"/>
<dbReference type="AlphaFoldDB" id="Q17Y91"/>
<proteinExistence type="predicted"/>
<feature type="transmembrane region" description="Helical" evidence="1">
    <location>
        <begin position="36"/>
        <end position="58"/>
    </location>
</feature>
<keyword evidence="3" id="KW-1185">Reference proteome</keyword>
<dbReference type="EMBL" id="AM260522">
    <property type="protein sequence ID" value="CAJ99385.1"/>
    <property type="molecule type" value="Genomic_DNA"/>
</dbReference>
<gene>
    <name evidence="2" type="ordered locus">Hac_0567</name>
</gene>
<evidence type="ECO:0000313" key="2">
    <source>
        <dbReference type="EMBL" id="CAJ99385.1"/>
    </source>
</evidence>
<keyword evidence="1" id="KW-0812">Transmembrane</keyword>
<dbReference type="Proteomes" id="UP000000775">
    <property type="component" value="Chromosome"/>
</dbReference>
<feature type="transmembrane region" description="Helical" evidence="1">
    <location>
        <begin position="12"/>
        <end position="30"/>
    </location>
</feature>
<dbReference type="KEGG" id="hac:Hac_0567"/>
<protein>
    <submittedName>
        <fullName evidence="2">Uncharacterized protein</fullName>
    </submittedName>
</protein>
<name>Q17Y91_HELAH</name>
<organism evidence="2 3">
    <name type="scientific">Helicobacter acinonychis (strain Sheeba)</name>
    <dbReference type="NCBI Taxonomy" id="382638"/>
    <lineage>
        <taxon>Bacteria</taxon>
        <taxon>Pseudomonadati</taxon>
        <taxon>Campylobacterota</taxon>
        <taxon>Epsilonproteobacteria</taxon>
        <taxon>Campylobacterales</taxon>
        <taxon>Helicobacteraceae</taxon>
        <taxon>Helicobacter</taxon>
    </lineage>
</organism>
<keyword evidence="1" id="KW-0472">Membrane</keyword>
<keyword evidence="1" id="KW-1133">Transmembrane helix</keyword>
<sequence length="64" mass="7278">MACLVSRSPLVFSVSFWLVWFGFFLIPYLSCLGFSFGGFVLLLVLFLLFLFSLTALTFHYGVIL</sequence>
<evidence type="ECO:0000256" key="1">
    <source>
        <dbReference type="SAM" id="Phobius"/>
    </source>
</evidence>
<evidence type="ECO:0000313" key="3">
    <source>
        <dbReference type="Proteomes" id="UP000000775"/>
    </source>
</evidence>
<reference evidence="2 3" key="1">
    <citation type="journal article" date="2006" name="PLoS Genet.">
        <title>Who ate whom? Adaptive Helicobacter genomic changes that accompanied a host jump from early humans to large felines.</title>
        <authorList>
            <person name="Eppinger M."/>
            <person name="Baar C."/>
            <person name="Linz B."/>
            <person name="Raddatz G."/>
            <person name="Lanz C."/>
            <person name="Keller H."/>
            <person name="Morelli G."/>
            <person name="Gressmann H."/>
            <person name="Achtman M."/>
            <person name="Schuster S.C."/>
        </authorList>
    </citation>
    <scope>NUCLEOTIDE SEQUENCE [LARGE SCALE GENOMIC DNA]</scope>
    <source>
        <strain evidence="2 3">Sheeba</strain>
    </source>
</reference>
<accession>Q17Y91</accession>